<reference evidence="9" key="3">
    <citation type="submission" date="2015-06" db="UniProtKB">
        <authorList>
            <consortium name="EnsemblMetazoa"/>
        </authorList>
    </citation>
    <scope>IDENTIFICATION</scope>
</reference>
<dbReference type="CDD" id="cd01400">
    <property type="entry name" value="6PGL"/>
    <property type="match status" value="1"/>
</dbReference>
<dbReference type="InterPro" id="IPR005900">
    <property type="entry name" value="6-phosphogluconolactonase_DevB"/>
</dbReference>
<comment type="similarity">
    <text evidence="3 6">Belongs to the glucosamine/galactosamine-6-phosphate isomerase family. 6-phosphogluconolactonase subfamily.</text>
</comment>
<dbReference type="FunFam" id="3.40.50.1360:FF:000005">
    <property type="entry name" value="6-phosphogluconolactonase"/>
    <property type="match status" value="1"/>
</dbReference>
<evidence type="ECO:0000256" key="3">
    <source>
        <dbReference type="ARBA" id="ARBA00010662"/>
    </source>
</evidence>
<dbReference type="HOGENOM" id="CLU_053947_0_1_1"/>
<evidence type="ECO:0000313" key="10">
    <source>
        <dbReference type="Proteomes" id="UP000014760"/>
    </source>
</evidence>
<dbReference type="STRING" id="283909.R7TL06"/>
<dbReference type="FunCoup" id="R7TL06">
    <property type="interactions" value="1304"/>
</dbReference>
<dbReference type="GO" id="GO:0005975">
    <property type="term" value="P:carbohydrate metabolic process"/>
    <property type="evidence" value="ECO:0007669"/>
    <property type="project" value="UniProtKB-UniRule"/>
</dbReference>
<evidence type="ECO:0000256" key="6">
    <source>
        <dbReference type="RuleBase" id="RU365095"/>
    </source>
</evidence>
<evidence type="ECO:0000256" key="4">
    <source>
        <dbReference type="ARBA" id="ARBA00013198"/>
    </source>
</evidence>
<dbReference type="EnsemblMetazoa" id="CapteT21029">
    <property type="protein sequence ID" value="CapteP21029"/>
    <property type="gene ID" value="CapteG21029"/>
</dbReference>
<dbReference type="GO" id="GO:0017057">
    <property type="term" value="F:6-phosphogluconolactonase activity"/>
    <property type="evidence" value="ECO:0007669"/>
    <property type="project" value="UniProtKB-UniRule"/>
</dbReference>
<reference evidence="8 10" key="2">
    <citation type="journal article" date="2013" name="Nature">
        <title>Insights into bilaterian evolution from three spiralian genomes.</title>
        <authorList>
            <person name="Simakov O."/>
            <person name="Marletaz F."/>
            <person name="Cho S.J."/>
            <person name="Edsinger-Gonzales E."/>
            <person name="Havlak P."/>
            <person name="Hellsten U."/>
            <person name="Kuo D.H."/>
            <person name="Larsson T."/>
            <person name="Lv J."/>
            <person name="Arendt D."/>
            <person name="Savage R."/>
            <person name="Osoegawa K."/>
            <person name="de Jong P."/>
            <person name="Grimwood J."/>
            <person name="Chapman J.A."/>
            <person name="Shapiro H."/>
            <person name="Aerts A."/>
            <person name="Otillar R.P."/>
            <person name="Terry A.Y."/>
            <person name="Boore J.L."/>
            <person name="Grigoriev I.V."/>
            <person name="Lindberg D.R."/>
            <person name="Seaver E.C."/>
            <person name="Weisblat D.A."/>
            <person name="Putnam N.H."/>
            <person name="Rokhsar D.S."/>
        </authorList>
    </citation>
    <scope>NUCLEOTIDE SEQUENCE</scope>
    <source>
        <strain evidence="8 10">I ESC-2004</strain>
    </source>
</reference>
<keyword evidence="10" id="KW-1185">Reference proteome</keyword>
<dbReference type="Gene3D" id="3.40.50.1360">
    <property type="match status" value="1"/>
</dbReference>
<dbReference type="UniPathway" id="UPA00115">
    <property type="reaction ID" value="UER00409"/>
</dbReference>
<dbReference type="EMBL" id="KB309457">
    <property type="protein sequence ID" value="ELT94314.1"/>
    <property type="molecule type" value="Genomic_DNA"/>
</dbReference>
<dbReference type="NCBIfam" id="TIGR01198">
    <property type="entry name" value="pgl"/>
    <property type="match status" value="1"/>
</dbReference>
<dbReference type="InterPro" id="IPR037171">
    <property type="entry name" value="NagB/RpiA_transferase-like"/>
</dbReference>
<comment type="pathway">
    <text evidence="2 6">Carbohydrate degradation; pentose phosphate pathway; D-ribulose 5-phosphate from D-glucose 6-phosphate (oxidative stage): step 2/3.</text>
</comment>
<evidence type="ECO:0000256" key="2">
    <source>
        <dbReference type="ARBA" id="ARBA00004961"/>
    </source>
</evidence>
<comment type="function">
    <text evidence="6">Hydrolysis of 6-phosphogluconolactone to 6-phosphogluconate.</text>
</comment>
<dbReference type="OrthoDB" id="432544at2759"/>
<dbReference type="EMBL" id="AMQN01012338">
    <property type="status" value="NOT_ANNOTATED_CDS"/>
    <property type="molecule type" value="Genomic_DNA"/>
</dbReference>
<dbReference type="EMBL" id="AMQN01012337">
    <property type="status" value="NOT_ANNOTATED_CDS"/>
    <property type="molecule type" value="Genomic_DNA"/>
</dbReference>
<dbReference type="Proteomes" id="UP000014760">
    <property type="component" value="Unassembled WGS sequence"/>
</dbReference>
<accession>R7TL06</accession>
<dbReference type="Pfam" id="PF01182">
    <property type="entry name" value="Glucosamine_iso"/>
    <property type="match status" value="1"/>
</dbReference>
<dbReference type="AlphaFoldDB" id="R7TL06"/>
<feature type="domain" description="Glucosamine/galactosamine-6-phosphate isomerase" evidence="7">
    <location>
        <begin position="2"/>
        <end position="202"/>
    </location>
</feature>
<gene>
    <name evidence="8" type="ORF">CAPTEDRAFT_21029</name>
</gene>
<dbReference type="GO" id="GO:0006098">
    <property type="term" value="P:pentose-phosphate shunt"/>
    <property type="evidence" value="ECO:0007669"/>
    <property type="project" value="UniProtKB-UniPathway"/>
</dbReference>
<evidence type="ECO:0000259" key="7">
    <source>
        <dbReference type="Pfam" id="PF01182"/>
    </source>
</evidence>
<dbReference type="EMBL" id="AMQN01012340">
    <property type="status" value="NOT_ANNOTATED_CDS"/>
    <property type="molecule type" value="Genomic_DNA"/>
</dbReference>
<keyword evidence="5 6" id="KW-0378">Hydrolase</keyword>
<comment type="catalytic activity">
    <reaction evidence="1 6">
        <text>6-phospho-D-glucono-1,5-lactone + H2O = 6-phospho-D-gluconate + H(+)</text>
        <dbReference type="Rhea" id="RHEA:12556"/>
        <dbReference type="ChEBI" id="CHEBI:15377"/>
        <dbReference type="ChEBI" id="CHEBI:15378"/>
        <dbReference type="ChEBI" id="CHEBI:57955"/>
        <dbReference type="ChEBI" id="CHEBI:58759"/>
        <dbReference type="EC" id="3.1.1.31"/>
    </reaction>
</comment>
<dbReference type="PANTHER" id="PTHR11054">
    <property type="entry name" value="6-PHOSPHOGLUCONOLACTONASE"/>
    <property type="match status" value="1"/>
</dbReference>
<proteinExistence type="inferred from homology"/>
<evidence type="ECO:0000256" key="1">
    <source>
        <dbReference type="ARBA" id="ARBA00000832"/>
    </source>
</evidence>
<dbReference type="EMBL" id="AMQN01012339">
    <property type="status" value="NOT_ANNOTATED_CDS"/>
    <property type="molecule type" value="Genomic_DNA"/>
</dbReference>
<protein>
    <recommendedName>
        <fullName evidence="4 6">6-phosphogluconolactonase</fullName>
        <shortName evidence="6">6PGL</shortName>
        <ecNumber evidence="4 6">3.1.1.31</ecNumber>
    </recommendedName>
</protein>
<dbReference type="InterPro" id="IPR039104">
    <property type="entry name" value="6PGL"/>
</dbReference>
<evidence type="ECO:0000256" key="5">
    <source>
        <dbReference type="ARBA" id="ARBA00022801"/>
    </source>
</evidence>
<dbReference type="InterPro" id="IPR006148">
    <property type="entry name" value="Glc/Gal-6P_isomerase"/>
</dbReference>
<organism evidence="8">
    <name type="scientific">Capitella teleta</name>
    <name type="common">Polychaete worm</name>
    <dbReference type="NCBI Taxonomy" id="283909"/>
    <lineage>
        <taxon>Eukaryota</taxon>
        <taxon>Metazoa</taxon>
        <taxon>Spiralia</taxon>
        <taxon>Lophotrochozoa</taxon>
        <taxon>Annelida</taxon>
        <taxon>Polychaeta</taxon>
        <taxon>Sedentaria</taxon>
        <taxon>Scolecida</taxon>
        <taxon>Capitellidae</taxon>
        <taxon>Capitella</taxon>
    </lineage>
</organism>
<evidence type="ECO:0000313" key="9">
    <source>
        <dbReference type="EnsemblMetazoa" id="CapteP21029"/>
    </source>
</evidence>
<name>R7TL06_CAPTE</name>
<evidence type="ECO:0000313" key="8">
    <source>
        <dbReference type="EMBL" id="ELT94314.1"/>
    </source>
</evidence>
<reference evidence="10" key="1">
    <citation type="submission" date="2012-12" db="EMBL/GenBank/DDBJ databases">
        <authorList>
            <person name="Hellsten U."/>
            <person name="Grimwood J."/>
            <person name="Chapman J.A."/>
            <person name="Shapiro H."/>
            <person name="Aerts A."/>
            <person name="Otillar R.P."/>
            <person name="Terry A.Y."/>
            <person name="Boore J.L."/>
            <person name="Simakov O."/>
            <person name="Marletaz F."/>
            <person name="Cho S.-J."/>
            <person name="Edsinger-Gonzales E."/>
            <person name="Havlak P."/>
            <person name="Kuo D.-H."/>
            <person name="Larsson T."/>
            <person name="Lv J."/>
            <person name="Arendt D."/>
            <person name="Savage R."/>
            <person name="Osoegawa K."/>
            <person name="de Jong P."/>
            <person name="Lindberg D.R."/>
            <person name="Seaver E.C."/>
            <person name="Weisblat D.A."/>
            <person name="Putnam N.H."/>
            <person name="Grigoriev I.V."/>
            <person name="Rokhsar D.S."/>
        </authorList>
    </citation>
    <scope>NUCLEOTIDE SEQUENCE</scope>
    <source>
        <strain evidence="10">I ESC-2004</strain>
    </source>
</reference>
<dbReference type="OMA" id="YQLFEFE"/>
<dbReference type="SUPFAM" id="SSF100950">
    <property type="entry name" value="NagB/RpiA/CoA transferase-like"/>
    <property type="match status" value="1"/>
</dbReference>
<dbReference type="PANTHER" id="PTHR11054:SF0">
    <property type="entry name" value="6-PHOSPHOGLUCONOLACTONASE"/>
    <property type="match status" value="1"/>
</dbReference>
<sequence length="215" mass="23375">MANNAIDQRGRFVIGLSGGSAAKFLCQGLPAQKTDWAKWTFFFCDERHVEHSDPECTYSVYKAGLFDPVGISPDQVFPDDPSLSVDDAAAQYSEHLKNAFPGNDLPRFDLLILGMGPDGHTCSLFPQHPLLTETSKLVAAIADSPKPPSQRITITFPVIQNCRCALFISCGASKADMVQRVLEGSEDLPAARVRPTDGDLVWFLDKGAASKLTCN</sequence>
<dbReference type="EC" id="3.1.1.31" evidence="4 6"/>